<evidence type="ECO:0008006" key="3">
    <source>
        <dbReference type="Google" id="ProtNLM"/>
    </source>
</evidence>
<dbReference type="Gene3D" id="3.40.50.300">
    <property type="entry name" value="P-loop containing nucleotide triphosphate hydrolases"/>
    <property type="match status" value="1"/>
</dbReference>
<dbReference type="HOGENOM" id="CLU_751454_0_0_2"/>
<dbReference type="InParanoid" id="H1YZG0"/>
<dbReference type="EMBL" id="CM001436">
    <property type="protein sequence ID" value="EHQ36069.1"/>
    <property type="molecule type" value="Genomic_DNA"/>
</dbReference>
<reference evidence="1 2" key="1">
    <citation type="submission" date="2011-10" db="EMBL/GenBank/DDBJ databases">
        <title>The Improved High-Quality Draft genome of Methanoplanus limicola DSM 2279.</title>
        <authorList>
            <consortium name="US DOE Joint Genome Institute (JGI-PGF)"/>
            <person name="Lucas S."/>
            <person name="Copeland A."/>
            <person name="Lapidus A."/>
            <person name="Glavina del Rio T."/>
            <person name="Dalin E."/>
            <person name="Tice H."/>
            <person name="Bruce D."/>
            <person name="Goodwin L."/>
            <person name="Pitluck S."/>
            <person name="Peters L."/>
            <person name="Mikhailova N."/>
            <person name="Lu M."/>
            <person name="Kyrpides N."/>
            <person name="Mavromatis K."/>
            <person name="Ivanova N."/>
            <person name="Markowitz V."/>
            <person name="Cheng J.-F."/>
            <person name="Hugenholtz P."/>
            <person name="Woyke T."/>
            <person name="Wu D."/>
            <person name="Wirth R."/>
            <person name="Brambilla E.-M."/>
            <person name="Klenk H.-P."/>
            <person name="Eisen J.A."/>
        </authorList>
    </citation>
    <scope>NUCLEOTIDE SEQUENCE [LARGE SCALE GENOMIC DNA]</scope>
    <source>
        <strain evidence="1 2">DSM 2279</strain>
    </source>
</reference>
<organism evidence="1 2">
    <name type="scientific">Methanoplanus limicola DSM 2279</name>
    <dbReference type="NCBI Taxonomy" id="937775"/>
    <lineage>
        <taxon>Archaea</taxon>
        <taxon>Methanobacteriati</taxon>
        <taxon>Methanobacteriota</taxon>
        <taxon>Stenosarchaea group</taxon>
        <taxon>Methanomicrobia</taxon>
        <taxon>Methanomicrobiales</taxon>
        <taxon>Methanomicrobiaceae</taxon>
        <taxon>Methanoplanus</taxon>
    </lineage>
</organism>
<name>H1YZG0_9EURY</name>
<evidence type="ECO:0000313" key="2">
    <source>
        <dbReference type="Proteomes" id="UP000005741"/>
    </source>
</evidence>
<sequence length="368" mass="42797">MPQEKIFDFTCGRDKELKQITDWLKDSSGSIAIEGEYGAGKSHLISFTAEKALLNNLAVAKVEIDPRENAFNRPRNIYAGITESFTYHCNGETKYFDDLLAYILINGKNPDYRILYDNEFIRGFLRYCELYGYDESIRDWMRGKQESLPGTANILPKMMDTQVSANIYSYLISTLGWICKNLLNLDGLLILFDEAEGIDPAYYSVYQYRQSENMIGGLIKMSNSEPVLRTEKIHSYTGTETGLRYCGQNRQQYPYIWMDKSHVKLLFSFVPGMIDSLSDESPLTKEVRNLRVIEIIDLDRYEMAKLLKKIVDAYEKAYSFKTKYNPNQKLPTEKTRIFVKSTVEALDLLRFHPEKDPEEFLKRYDFFT</sequence>
<dbReference type="InterPro" id="IPR027417">
    <property type="entry name" value="P-loop_NTPase"/>
</dbReference>
<dbReference type="OrthoDB" id="111026at2157"/>
<keyword evidence="2" id="KW-1185">Reference proteome</keyword>
<dbReference type="InterPro" id="IPR021228">
    <property type="entry name" value="BrxD"/>
</dbReference>
<dbReference type="Proteomes" id="UP000005741">
    <property type="component" value="Chromosome"/>
</dbReference>
<dbReference type="SUPFAM" id="SSF52540">
    <property type="entry name" value="P-loop containing nucleoside triphosphate hydrolases"/>
    <property type="match status" value="1"/>
</dbReference>
<dbReference type="Pfam" id="PF10923">
    <property type="entry name" value="BrxC_BrxD"/>
    <property type="match status" value="1"/>
</dbReference>
<gene>
    <name evidence="1" type="ORF">Metlim_1980</name>
</gene>
<evidence type="ECO:0000313" key="1">
    <source>
        <dbReference type="EMBL" id="EHQ36069.1"/>
    </source>
</evidence>
<accession>H1YZG0</accession>
<protein>
    <recommendedName>
        <fullName evidence="3">ATP-binding protein</fullName>
    </recommendedName>
</protein>
<proteinExistence type="predicted"/>
<dbReference type="AlphaFoldDB" id="H1YZG0"/>